<dbReference type="Proteomes" id="UP000585665">
    <property type="component" value="Unassembled WGS sequence"/>
</dbReference>
<evidence type="ECO:0000313" key="1">
    <source>
        <dbReference type="EMBL" id="NVN42267.1"/>
    </source>
</evidence>
<comment type="caution">
    <text evidence="1">The sequence shown here is derived from an EMBL/GenBank/DDBJ whole genome shotgun (WGS) entry which is preliminary data.</text>
</comment>
<sequence length="83" mass="8602">VRALARDWSTLDGAADDAAYQARGVAGFATLREAARDLGCVFLACESGLRVAILADDDLMPGVAVAGVPSFLSATKGWQIATF</sequence>
<reference evidence="1 2" key="1">
    <citation type="submission" date="2020-06" db="EMBL/GenBank/DDBJ databases">
        <title>Description of novel acetic acid bacteria.</title>
        <authorList>
            <person name="Sombolestani A."/>
        </authorList>
    </citation>
    <scope>NUCLEOTIDE SEQUENCE [LARGE SCALE GENOMIC DNA]</scope>
    <source>
        <strain evidence="1 2">LMG 27010</strain>
    </source>
</reference>
<proteinExistence type="predicted"/>
<dbReference type="InterPro" id="IPR027396">
    <property type="entry name" value="DsrEFH-like"/>
</dbReference>
<dbReference type="AlphaFoldDB" id="A0A850PCP8"/>
<organism evidence="1 2">
    <name type="scientific">Ameyamaea chiangmaiensis</name>
    <dbReference type="NCBI Taxonomy" id="442969"/>
    <lineage>
        <taxon>Bacteria</taxon>
        <taxon>Pseudomonadati</taxon>
        <taxon>Pseudomonadota</taxon>
        <taxon>Alphaproteobacteria</taxon>
        <taxon>Acetobacterales</taxon>
        <taxon>Acetobacteraceae</taxon>
        <taxon>Ameyamaea</taxon>
    </lineage>
</organism>
<evidence type="ECO:0000313" key="2">
    <source>
        <dbReference type="Proteomes" id="UP000585665"/>
    </source>
</evidence>
<dbReference type="EMBL" id="JABXXR010000369">
    <property type="protein sequence ID" value="NVN42267.1"/>
    <property type="molecule type" value="Genomic_DNA"/>
</dbReference>
<name>A0A850PCP8_9PROT</name>
<protein>
    <submittedName>
        <fullName evidence="1">Uncharacterized protein</fullName>
    </submittedName>
</protein>
<keyword evidence="2" id="KW-1185">Reference proteome</keyword>
<accession>A0A850PCP8</accession>
<dbReference type="SUPFAM" id="SSF75169">
    <property type="entry name" value="DsrEFH-like"/>
    <property type="match status" value="1"/>
</dbReference>
<feature type="non-terminal residue" evidence="1">
    <location>
        <position position="1"/>
    </location>
</feature>
<dbReference type="Gene3D" id="3.40.1260.10">
    <property type="entry name" value="DsrEFH-like"/>
    <property type="match status" value="1"/>
</dbReference>
<gene>
    <name evidence="1" type="ORF">HUK82_17110</name>
</gene>